<name>A0A834XTM6_APHGI</name>
<evidence type="ECO:0000313" key="11">
    <source>
        <dbReference type="EMBL" id="KAF7991780.1"/>
    </source>
</evidence>
<dbReference type="PANTHER" id="PTHR12352:SF31">
    <property type="entry name" value="PAPILIN-LIKE PROTEIN"/>
    <property type="match status" value="1"/>
</dbReference>
<keyword evidence="7" id="KW-0812">Transmembrane</keyword>
<dbReference type="EMBL" id="JACMRX010000004">
    <property type="protein sequence ID" value="KAF7991780.1"/>
    <property type="molecule type" value="Genomic_DNA"/>
</dbReference>
<dbReference type="GO" id="GO:0005615">
    <property type="term" value="C:extracellular space"/>
    <property type="evidence" value="ECO:0007669"/>
    <property type="project" value="TreeGrafter"/>
</dbReference>
<feature type="disulfide bond" evidence="5">
    <location>
        <begin position="997"/>
        <end position="1004"/>
    </location>
</feature>
<dbReference type="Pfam" id="PF00086">
    <property type="entry name" value="Thyroglobulin_1"/>
    <property type="match status" value="6"/>
</dbReference>
<feature type="domain" description="WAP" evidence="10">
    <location>
        <begin position="282"/>
        <end position="328"/>
    </location>
</feature>
<feature type="compositionally biased region" description="Polar residues" evidence="6">
    <location>
        <begin position="1343"/>
        <end position="1354"/>
    </location>
</feature>
<evidence type="ECO:0000259" key="8">
    <source>
        <dbReference type="PROSITE" id="PS51162"/>
    </source>
</evidence>
<feature type="compositionally biased region" description="Acidic residues" evidence="6">
    <location>
        <begin position="1062"/>
        <end position="1076"/>
    </location>
</feature>
<dbReference type="Proteomes" id="UP000639338">
    <property type="component" value="Unassembled WGS sequence"/>
</dbReference>
<dbReference type="PROSITE" id="PS00484">
    <property type="entry name" value="THYROGLOBULIN_1_1"/>
    <property type="match status" value="4"/>
</dbReference>
<proteinExistence type="predicted"/>
<feature type="region of interest" description="Disordered" evidence="6">
    <location>
        <begin position="1060"/>
        <end position="1087"/>
    </location>
</feature>
<keyword evidence="12" id="KW-1185">Reference proteome</keyword>
<dbReference type="SMART" id="SM00289">
    <property type="entry name" value="WR1"/>
    <property type="match status" value="4"/>
</dbReference>
<dbReference type="OrthoDB" id="406800at2759"/>
<keyword evidence="7" id="KW-0472">Membrane</keyword>
<feature type="disulfide bond" evidence="5">
    <location>
        <begin position="377"/>
        <end position="397"/>
    </location>
</feature>
<dbReference type="Pfam" id="PF14625">
    <property type="entry name" value="Lustrin_cystein"/>
    <property type="match status" value="3"/>
</dbReference>
<dbReference type="InterPro" id="IPR006150">
    <property type="entry name" value="Cys_repeat_1"/>
</dbReference>
<protein>
    <submittedName>
        <fullName evidence="11">Uncharacterized protein</fullName>
    </submittedName>
</protein>
<feature type="domain" description="Antistasin-like" evidence="9">
    <location>
        <begin position="788"/>
        <end position="813"/>
    </location>
</feature>
<dbReference type="PROSITE" id="PS51252">
    <property type="entry name" value="ANTISTASIN"/>
    <property type="match status" value="3"/>
</dbReference>
<keyword evidence="2" id="KW-0964">Secreted</keyword>
<feature type="domain" description="Thyroglobulin type-1" evidence="8">
    <location>
        <begin position="86"/>
        <end position="157"/>
    </location>
</feature>
<dbReference type="InterPro" id="IPR036857">
    <property type="entry name" value="Thyroglobulin_1_sf"/>
</dbReference>
<dbReference type="InterPro" id="IPR036645">
    <property type="entry name" value="Elafin-like_sf"/>
</dbReference>
<feature type="disulfide bond" evidence="5">
    <location>
        <begin position="1006"/>
        <end position="1026"/>
    </location>
</feature>
<dbReference type="PROSITE" id="PS51390">
    <property type="entry name" value="WAP"/>
    <property type="match status" value="3"/>
</dbReference>
<dbReference type="GO" id="GO:0004867">
    <property type="term" value="F:serine-type endopeptidase inhibitor activity"/>
    <property type="evidence" value="ECO:0007669"/>
    <property type="project" value="InterPro"/>
</dbReference>
<dbReference type="SUPFAM" id="SSF57362">
    <property type="entry name" value="BPTI-like"/>
    <property type="match status" value="1"/>
</dbReference>
<dbReference type="InterPro" id="IPR008197">
    <property type="entry name" value="WAP_dom"/>
</dbReference>
<keyword evidence="7" id="KW-1133">Transmembrane helix</keyword>
<dbReference type="Gene3D" id="4.10.800.10">
    <property type="entry name" value="Thyroglobulin type-1"/>
    <property type="match status" value="6"/>
</dbReference>
<dbReference type="SUPFAM" id="SSF57262">
    <property type="entry name" value="Leech antihemostatic proteins"/>
    <property type="match status" value="4"/>
</dbReference>
<keyword evidence="3" id="KW-0677">Repeat</keyword>
<dbReference type="GO" id="GO:0007160">
    <property type="term" value="P:cell-matrix adhesion"/>
    <property type="evidence" value="ECO:0007669"/>
    <property type="project" value="TreeGrafter"/>
</dbReference>
<dbReference type="InterPro" id="IPR028150">
    <property type="entry name" value="Lustrin_cystein"/>
</dbReference>
<feature type="domain" description="Antistasin-like" evidence="9">
    <location>
        <begin position="163"/>
        <end position="189"/>
    </location>
</feature>
<feature type="domain" description="Thyroglobulin type-1" evidence="8">
    <location>
        <begin position="1095"/>
        <end position="1150"/>
    </location>
</feature>
<feature type="transmembrane region" description="Helical" evidence="7">
    <location>
        <begin position="1278"/>
        <end position="1300"/>
    </location>
</feature>
<evidence type="ECO:0000256" key="3">
    <source>
        <dbReference type="ARBA" id="ARBA00022737"/>
    </source>
</evidence>
<dbReference type="InterPro" id="IPR051950">
    <property type="entry name" value="Dev_reg/Prot_inhib"/>
</dbReference>
<feature type="disulfide bond" evidence="5">
    <location>
        <begin position="127"/>
        <end position="134"/>
    </location>
</feature>
<feature type="domain" description="Thyroglobulin type-1" evidence="8">
    <location>
        <begin position="531"/>
        <end position="597"/>
    </location>
</feature>
<dbReference type="InterPro" id="IPR000716">
    <property type="entry name" value="Thyroglobulin_1"/>
</dbReference>
<dbReference type="InterPro" id="IPR036880">
    <property type="entry name" value="Kunitz_BPTI_sf"/>
</dbReference>
<dbReference type="CDD" id="cd00191">
    <property type="entry name" value="TY"/>
    <property type="match status" value="5"/>
</dbReference>
<evidence type="ECO:0000256" key="5">
    <source>
        <dbReference type="PROSITE-ProRule" id="PRU00500"/>
    </source>
</evidence>
<dbReference type="GO" id="GO:0005604">
    <property type="term" value="C:basement membrane"/>
    <property type="evidence" value="ECO:0007669"/>
    <property type="project" value="TreeGrafter"/>
</dbReference>
<dbReference type="SMART" id="SM00211">
    <property type="entry name" value="TY"/>
    <property type="match status" value="6"/>
</dbReference>
<evidence type="ECO:0000259" key="9">
    <source>
        <dbReference type="PROSITE" id="PS51252"/>
    </source>
</evidence>
<feature type="domain" description="Thyroglobulin type-1" evidence="8">
    <location>
        <begin position="330"/>
        <end position="397"/>
    </location>
</feature>
<evidence type="ECO:0000259" key="10">
    <source>
        <dbReference type="PROSITE" id="PS51390"/>
    </source>
</evidence>
<feature type="domain" description="WAP" evidence="10">
    <location>
        <begin position="35"/>
        <end position="85"/>
    </location>
</feature>
<feature type="domain" description="WAP" evidence="10">
    <location>
        <begin position="666"/>
        <end position="712"/>
    </location>
</feature>
<evidence type="ECO:0000256" key="4">
    <source>
        <dbReference type="ARBA" id="ARBA00023157"/>
    </source>
</evidence>
<dbReference type="InterPro" id="IPR011061">
    <property type="entry name" value="Hirudin/antistatin"/>
</dbReference>
<dbReference type="Pfam" id="PF00095">
    <property type="entry name" value="WAP"/>
    <property type="match status" value="2"/>
</dbReference>
<feature type="disulfide bond" evidence="5">
    <location>
        <begin position="368"/>
        <end position="375"/>
    </location>
</feature>
<evidence type="ECO:0000256" key="2">
    <source>
        <dbReference type="ARBA" id="ARBA00022525"/>
    </source>
</evidence>
<reference evidence="11 12" key="1">
    <citation type="submission" date="2020-08" db="EMBL/GenBank/DDBJ databases">
        <title>Aphidius gifuensis genome sequencing and assembly.</title>
        <authorList>
            <person name="Du Z."/>
        </authorList>
    </citation>
    <scope>NUCLEOTIDE SEQUENCE [LARGE SCALE GENOMIC DNA]</scope>
    <source>
        <strain evidence="11">YNYX2018</strain>
        <tissue evidence="11">Adults</tissue>
    </source>
</reference>
<comment type="caution">
    <text evidence="11">The sequence shown here is derived from an EMBL/GenBank/DDBJ whole genome shotgun (WGS) entry which is preliminary data.</text>
</comment>
<dbReference type="PROSITE" id="PS51162">
    <property type="entry name" value="THYROGLOBULIN_1_2"/>
    <property type="match status" value="6"/>
</dbReference>
<feature type="domain" description="Thyroglobulin type-1" evidence="8">
    <location>
        <begin position="714"/>
        <end position="782"/>
    </location>
</feature>
<feature type="domain" description="Antistasin-like" evidence="9">
    <location>
        <begin position="606"/>
        <end position="631"/>
    </location>
</feature>
<evidence type="ECO:0000256" key="1">
    <source>
        <dbReference type="ARBA" id="ARBA00004613"/>
    </source>
</evidence>
<evidence type="ECO:0000313" key="12">
    <source>
        <dbReference type="Proteomes" id="UP000639338"/>
    </source>
</evidence>
<dbReference type="InterPro" id="IPR004094">
    <property type="entry name" value="Antistasin-like"/>
</dbReference>
<evidence type="ECO:0000256" key="7">
    <source>
        <dbReference type="SAM" id="Phobius"/>
    </source>
</evidence>
<feature type="domain" description="Thyroglobulin type-1" evidence="8">
    <location>
        <begin position="959"/>
        <end position="1026"/>
    </location>
</feature>
<feature type="region of interest" description="Disordered" evidence="6">
    <location>
        <begin position="1333"/>
        <end position="1354"/>
    </location>
</feature>
<dbReference type="Gene3D" id="2.10.22.10">
    <property type="entry name" value="Antistasin, domain 1"/>
    <property type="match status" value="4"/>
</dbReference>
<gene>
    <name evidence="11" type="ORF">HCN44_010581</name>
</gene>
<dbReference type="SUPFAM" id="SSF57610">
    <property type="entry name" value="Thyroglobulin type-1 domain"/>
    <property type="match status" value="6"/>
</dbReference>
<accession>A0A834XTM6</accession>
<sequence>MPEDSRHRRDASLLTTLIIIFVISTLTSILQAEPLLKTAGRCPSLTETSYCPSRAAPCSFSDFECSSPNERCCETVCGLRCVQGELTGCEQLAIAATRRSRGLGNNGQIQFIPQCNNDTGEFEKIQCEVSEKNCWCVDEYGSELAGTRASGREFVDCNNPKICQAHSCRMFCPLGFEIDKESGCPKCECRDPCRGFVCPGNGQTCELIESICARPPCPPIPSCRKAKSLSTVCPRGEPLQITDTARPFLCGITPGKPTCPPLYTCQVEKKQEYGVCCPSSNKFERPGTCPINEPITCGNICQHDLNCPGPQKCCNSDKCGGRVCSHPIGLSRCRKNRMLAEMLSVSENEGRGYVPQCNLEGEYEPRQCSRNGLVCWCVDNEGQKISGTMGPSENVTCQVTESRGRSLAPVSCALQQCAQVCQYGFKVDEDGCSTCECDDPCKGYPCPEDQECTLYRENGCPDFLCPTRPECRPKKTYKSPCTTGAPLIDDSGNAIICSVNNTCPVAHDCTLVPDAGQSVCCPVTSFIQKAPTMCEYLRDFNERMEGTREGMTLAIPSPKCSQDGTWKSLQCNNSTCNCVNEYGVVLLKNINTTLINCDKIRSTRICNKIDCELECPYGYIVDKNGCDTCKCNDPCEGVQCDTRETCTIVDVNCGDGINCPQVPACLASKPGQCPYLVPSSSSCEVHCSNDIECSDNKKCCSTGCGTQCVSPFVATACQHAQAVAEHAARESGEPARRSYIPKCNDKGSFEKVQCHMGLCWCVDNEGREIAGTRGPNNITQICNKPDICPIIECDIDCPDGLDLDSSGCPICSCRNPCKTINCRGENEACRMVEVACSVPPCPPVPVCLPKKDNPCPNGSPLITQNGVPAICGPHGRHCPSTHKCELSPLDEYAVCCPKPRDVCFEPPKIIECNSNNDMNNTKRWYFDPEKNECISKIGCSIGHNDFSSKFVCDDVCPVLTPCELQRERNLKNSQRIKKPSFLPRCDAETGAWESVQCLEHVGVCWCVDKKGVAIKGSLVRDEEPKCNFRQARKGRGPSDDIDIDPEISAYIENALVGVVEQEREEEEEEEDDDDMEIEKHKQEDEQQQQINRIMVTRCEAMKEKGHVPTTCDIDGKFEPTQCAGDTCWCVDEAGNQISGSEPFYKGTRMCVMTMIEAVEVTLRFPGHFISDDTNRFTKATSDLLRDLGATIKDGIAVELDLDSAIIGFEVIGDNKVDVAFHLEELTRSRSLSLLGSIADATTSRFMHRPLLFEAENGIMALEQKDMINDEQKNDHPSATVVLITASAFIIGSLIILLMIYRKKTNIKYCTPRPVSAEQRFLAYNKQPVYIISAPENDEKDNKQNFSSSDKIAEA</sequence>
<dbReference type="PANTHER" id="PTHR12352">
    <property type="entry name" value="SECRETED MODULAR CALCIUM-BINDING PROTEIN"/>
    <property type="match status" value="1"/>
</dbReference>
<organism evidence="11 12">
    <name type="scientific">Aphidius gifuensis</name>
    <name type="common">Parasitoid wasp</name>
    <dbReference type="NCBI Taxonomy" id="684658"/>
    <lineage>
        <taxon>Eukaryota</taxon>
        <taxon>Metazoa</taxon>
        <taxon>Ecdysozoa</taxon>
        <taxon>Arthropoda</taxon>
        <taxon>Hexapoda</taxon>
        <taxon>Insecta</taxon>
        <taxon>Pterygota</taxon>
        <taxon>Neoptera</taxon>
        <taxon>Endopterygota</taxon>
        <taxon>Hymenoptera</taxon>
        <taxon>Apocrita</taxon>
        <taxon>Ichneumonoidea</taxon>
        <taxon>Braconidae</taxon>
        <taxon>Aphidiinae</taxon>
        <taxon>Aphidius</taxon>
    </lineage>
</organism>
<comment type="caution">
    <text evidence="5">Lacks conserved residue(s) required for the propagation of feature annotation.</text>
</comment>
<comment type="subcellular location">
    <subcellularLocation>
        <location evidence="1">Secreted</location>
    </subcellularLocation>
</comment>
<evidence type="ECO:0000256" key="6">
    <source>
        <dbReference type="SAM" id="MobiDB-lite"/>
    </source>
</evidence>
<dbReference type="Pfam" id="PF02822">
    <property type="entry name" value="Antistasin"/>
    <property type="match status" value="4"/>
</dbReference>
<dbReference type="SMART" id="SM00217">
    <property type="entry name" value="WAP"/>
    <property type="match status" value="3"/>
</dbReference>
<dbReference type="CDD" id="cd00199">
    <property type="entry name" value="WAP"/>
    <property type="match status" value="1"/>
</dbReference>
<keyword evidence="4 5" id="KW-1015">Disulfide bond</keyword>
<dbReference type="Gene3D" id="4.10.75.10">
    <property type="entry name" value="Elafin-like"/>
    <property type="match status" value="2"/>
</dbReference>